<feature type="compositionally biased region" description="Low complexity" evidence="1">
    <location>
        <begin position="212"/>
        <end position="230"/>
    </location>
</feature>
<comment type="caution">
    <text evidence="2">The sequence shown here is derived from an EMBL/GenBank/DDBJ whole genome shotgun (WGS) entry which is preliminary data.</text>
</comment>
<evidence type="ECO:0008006" key="4">
    <source>
        <dbReference type="Google" id="ProtNLM"/>
    </source>
</evidence>
<accession>A0A329S2J0</accession>
<dbReference type="OrthoDB" id="126914at2759"/>
<feature type="compositionally biased region" description="Basic residues" evidence="1">
    <location>
        <begin position="371"/>
        <end position="380"/>
    </location>
</feature>
<dbReference type="AlphaFoldDB" id="A0A329S2J0"/>
<organism evidence="2 3">
    <name type="scientific">Phytophthora cactorum</name>
    <dbReference type="NCBI Taxonomy" id="29920"/>
    <lineage>
        <taxon>Eukaryota</taxon>
        <taxon>Sar</taxon>
        <taxon>Stramenopiles</taxon>
        <taxon>Oomycota</taxon>
        <taxon>Peronosporomycetes</taxon>
        <taxon>Peronosporales</taxon>
        <taxon>Peronosporaceae</taxon>
        <taxon>Phytophthora</taxon>
    </lineage>
</organism>
<gene>
    <name evidence="2" type="ORF">PC110_g12480</name>
</gene>
<proteinExistence type="predicted"/>
<evidence type="ECO:0000313" key="3">
    <source>
        <dbReference type="Proteomes" id="UP000251314"/>
    </source>
</evidence>
<dbReference type="VEuPathDB" id="FungiDB:PC110_g12480"/>
<sequence length="380" mass="42419">MFGFIENAVNQRLQTAQVAADVEQALIDSIGEQFPTARVIGCLFHWKQAIRRRMMALYFSHTEISIVMEVGIIDMLTVIPPADIDPAGLRYVESQVRRRCREEGVQYSTERWTCFWAYFRRTWLVLFAVDMWNVHEMDLDIVSRTNNPLERFNRELNAAIPSAHPSLAAFVGTIDGLSQRYVRLLNDIINRRTVAPQQGAVVLPVPVQLTRQRTQRRQQGGAQLRQQGQARRGRRQSGLLSKMLDATVPALATAFGAPQAGIPARAAIKSLTGVGVYDGDVEKECGRVSVADVKKATKNALAYAKRKGFLTDAVDSGEKYLLSKASKPEHENLIKSVRGEIKRRYSVGTPKSKRPAKGSQEAKDQMAAVPAKRRGGSFRL</sequence>
<evidence type="ECO:0000313" key="2">
    <source>
        <dbReference type="EMBL" id="RAW31147.1"/>
    </source>
</evidence>
<name>A0A329S2J0_9STRA</name>
<reference evidence="2 3" key="1">
    <citation type="submission" date="2018-01" db="EMBL/GenBank/DDBJ databases">
        <title>Draft genome of the strawberry crown rot pathogen Phytophthora cactorum.</title>
        <authorList>
            <person name="Armitage A.D."/>
            <person name="Lysoe E."/>
            <person name="Nellist C.F."/>
            <person name="Harrison R.J."/>
            <person name="Brurberg M.B."/>
        </authorList>
    </citation>
    <scope>NUCLEOTIDE SEQUENCE [LARGE SCALE GENOMIC DNA]</scope>
    <source>
        <strain evidence="2 3">10300</strain>
    </source>
</reference>
<dbReference type="EMBL" id="MJFZ01000335">
    <property type="protein sequence ID" value="RAW31147.1"/>
    <property type="molecule type" value="Genomic_DNA"/>
</dbReference>
<dbReference type="Proteomes" id="UP000251314">
    <property type="component" value="Unassembled WGS sequence"/>
</dbReference>
<evidence type="ECO:0000256" key="1">
    <source>
        <dbReference type="SAM" id="MobiDB-lite"/>
    </source>
</evidence>
<feature type="region of interest" description="Disordered" evidence="1">
    <location>
        <begin position="212"/>
        <end position="236"/>
    </location>
</feature>
<keyword evidence="3" id="KW-1185">Reference proteome</keyword>
<feature type="region of interest" description="Disordered" evidence="1">
    <location>
        <begin position="344"/>
        <end position="380"/>
    </location>
</feature>
<protein>
    <recommendedName>
        <fullName evidence="4">MULE transposase domain-containing protein</fullName>
    </recommendedName>
</protein>